<protein>
    <recommendedName>
        <fullName evidence="2">Large ribosomal subunit protein uL23 N-terminal domain-containing protein</fullName>
    </recommendedName>
</protein>
<dbReference type="AlphaFoldDB" id="A0AAN9SZV6"/>
<dbReference type="EMBL" id="JAYMYS010000002">
    <property type="protein sequence ID" value="KAK7404613.1"/>
    <property type="molecule type" value="Genomic_DNA"/>
</dbReference>
<dbReference type="Proteomes" id="UP001386955">
    <property type="component" value="Unassembled WGS sequence"/>
</dbReference>
<organism evidence="3 4">
    <name type="scientific">Psophocarpus tetragonolobus</name>
    <name type="common">Winged bean</name>
    <name type="synonym">Dolichos tetragonolobus</name>
    <dbReference type="NCBI Taxonomy" id="3891"/>
    <lineage>
        <taxon>Eukaryota</taxon>
        <taxon>Viridiplantae</taxon>
        <taxon>Streptophyta</taxon>
        <taxon>Embryophyta</taxon>
        <taxon>Tracheophyta</taxon>
        <taxon>Spermatophyta</taxon>
        <taxon>Magnoliopsida</taxon>
        <taxon>eudicotyledons</taxon>
        <taxon>Gunneridae</taxon>
        <taxon>Pentapetalae</taxon>
        <taxon>rosids</taxon>
        <taxon>fabids</taxon>
        <taxon>Fabales</taxon>
        <taxon>Fabaceae</taxon>
        <taxon>Papilionoideae</taxon>
        <taxon>50 kb inversion clade</taxon>
        <taxon>NPAAA clade</taxon>
        <taxon>indigoferoid/millettioid clade</taxon>
        <taxon>Phaseoleae</taxon>
        <taxon>Psophocarpus</taxon>
    </lineage>
</organism>
<comment type="caution">
    <text evidence="3">The sequence shown here is derived from an EMBL/GenBank/DDBJ whole genome shotgun (WGS) entry which is preliminary data.</text>
</comment>
<dbReference type="GO" id="GO:0005840">
    <property type="term" value="C:ribosome"/>
    <property type="evidence" value="ECO:0007669"/>
    <property type="project" value="InterPro"/>
</dbReference>
<evidence type="ECO:0000313" key="4">
    <source>
        <dbReference type="Proteomes" id="UP001386955"/>
    </source>
</evidence>
<proteinExistence type="predicted"/>
<feature type="domain" description="Large ribosomal subunit protein uL23 N-terminal" evidence="2">
    <location>
        <begin position="13"/>
        <end position="64"/>
    </location>
</feature>
<dbReference type="GO" id="GO:0003735">
    <property type="term" value="F:structural constituent of ribosome"/>
    <property type="evidence" value="ECO:0007669"/>
    <property type="project" value="InterPro"/>
</dbReference>
<dbReference type="PANTHER" id="PTHR11620">
    <property type="entry name" value="60S RIBOSOMAL PROTEIN L23A"/>
    <property type="match status" value="1"/>
</dbReference>
<dbReference type="InterPro" id="IPR012677">
    <property type="entry name" value="Nucleotide-bd_a/b_plait_sf"/>
</dbReference>
<dbReference type="Pfam" id="PF03939">
    <property type="entry name" value="Ribosomal_L23eN"/>
    <property type="match status" value="1"/>
</dbReference>
<dbReference type="Gene3D" id="3.30.70.330">
    <property type="match status" value="1"/>
</dbReference>
<evidence type="ECO:0000259" key="2">
    <source>
        <dbReference type="Pfam" id="PF03939"/>
    </source>
</evidence>
<dbReference type="InterPro" id="IPR013025">
    <property type="entry name" value="Ribosomal_uL23-like"/>
</dbReference>
<evidence type="ECO:0000313" key="3">
    <source>
        <dbReference type="EMBL" id="KAK7404613.1"/>
    </source>
</evidence>
<gene>
    <name evidence="3" type="ORF">VNO78_05568</name>
</gene>
<sequence>MAPSKASSKKSDPKAQALKTAKAMKSSAIFKKKAKKIRTFVTFHRPKTLKKDRNPKYPRISAPQRNKLDHYHILKYPLT</sequence>
<dbReference type="GO" id="GO:0006412">
    <property type="term" value="P:translation"/>
    <property type="evidence" value="ECO:0007669"/>
    <property type="project" value="InterPro"/>
</dbReference>
<feature type="region of interest" description="Disordered" evidence="1">
    <location>
        <begin position="1"/>
        <end position="20"/>
    </location>
</feature>
<evidence type="ECO:0000256" key="1">
    <source>
        <dbReference type="SAM" id="MobiDB-lite"/>
    </source>
</evidence>
<name>A0AAN9SZV6_PSOTE</name>
<dbReference type="InterPro" id="IPR005633">
    <property type="entry name" value="Ribosomal_uL23_N"/>
</dbReference>
<keyword evidence="4" id="KW-1185">Reference proteome</keyword>
<accession>A0AAN9SZV6</accession>
<reference evidence="3 4" key="1">
    <citation type="submission" date="2024-01" db="EMBL/GenBank/DDBJ databases">
        <title>The genomes of 5 underutilized Papilionoideae crops provide insights into root nodulation and disease resistanc.</title>
        <authorList>
            <person name="Jiang F."/>
        </authorList>
    </citation>
    <scope>NUCLEOTIDE SEQUENCE [LARGE SCALE GENOMIC DNA]</scope>
    <source>
        <strain evidence="3">DUOXIRENSHENG_FW03</strain>
        <tissue evidence="3">Leaves</tissue>
    </source>
</reference>